<dbReference type="PANTHER" id="PTHR43025">
    <property type="entry name" value="MONOGALACTOSYLDIACYLGLYCEROL SYNTHASE"/>
    <property type="match status" value="1"/>
</dbReference>
<proteinExistence type="inferred from homology"/>
<dbReference type="Pfam" id="PF04101">
    <property type="entry name" value="Glyco_tran_28_C"/>
    <property type="match status" value="1"/>
</dbReference>
<evidence type="ECO:0000256" key="2">
    <source>
        <dbReference type="ARBA" id="ARBA00006962"/>
    </source>
</evidence>
<evidence type="ECO:0000313" key="8">
    <source>
        <dbReference type="Proteomes" id="UP001164803"/>
    </source>
</evidence>
<evidence type="ECO:0000313" key="7">
    <source>
        <dbReference type="EMBL" id="WAH35979.1"/>
    </source>
</evidence>
<evidence type="ECO:0000259" key="6">
    <source>
        <dbReference type="Pfam" id="PF06925"/>
    </source>
</evidence>
<sequence length="361" mass="40889">MAKALLLPASLGDGHKQVASALRNVFIEHGVEVIEVDCFRSTNFRMARCLEYSYEWMTRYTPPVYGMLYRMTSNLGPHSRLWKATSLFFKPAVIRALEQYHPDIVLQLFPDHSLARLIRQWNRPYIGVVLTDYSIHGNWFHDNVDTYFFAHEEIGEIARPFVSAQAEVVISGIPIRPQFHIQDSPQNLSKNRPYILFATGGRGVFPHLRRAILIARRVLPNHAVYVMCGRNEVMLHQVKGFAVNDPGIHGLPFVNNVSSWLRGASFAVIKPGGVTVSECLASHCPMVMYHPQQGQEANNAAFMKRIGAADIARNSEEFYTILERMKSSSQRTEMAFACASVARPDAAKRIVEHALQRLKIR</sequence>
<name>A0ABY6YZT6_9BACL</name>
<comment type="similarity">
    <text evidence="2">Belongs to the glycosyltransferase 28 family.</text>
</comment>
<gene>
    <name evidence="7" type="ORF">NZD86_17175</name>
</gene>
<feature type="domain" description="Diacylglycerol glucosyltransferase N-terminal" evidence="6">
    <location>
        <begin position="15"/>
        <end position="175"/>
    </location>
</feature>
<dbReference type="EMBL" id="CP104064">
    <property type="protein sequence ID" value="WAH35979.1"/>
    <property type="molecule type" value="Genomic_DNA"/>
</dbReference>
<dbReference type="InterPro" id="IPR050519">
    <property type="entry name" value="Glycosyltransf_28_UgtP"/>
</dbReference>
<evidence type="ECO:0000256" key="4">
    <source>
        <dbReference type="ARBA" id="ARBA00022679"/>
    </source>
</evidence>
<dbReference type="SUPFAM" id="SSF53756">
    <property type="entry name" value="UDP-Glycosyltransferase/glycogen phosphorylase"/>
    <property type="match status" value="1"/>
</dbReference>
<keyword evidence="8" id="KW-1185">Reference proteome</keyword>
<dbReference type="Pfam" id="PF06925">
    <property type="entry name" value="MGDG_synth"/>
    <property type="match status" value="1"/>
</dbReference>
<dbReference type="Gene3D" id="3.40.50.2000">
    <property type="entry name" value="Glycogen Phosphorylase B"/>
    <property type="match status" value="1"/>
</dbReference>
<reference evidence="7" key="1">
    <citation type="submission" date="2022-08" db="EMBL/GenBank/DDBJ databases">
        <title>Alicyclobacillus dauci DSM2870, complete genome.</title>
        <authorList>
            <person name="Wang Q."/>
            <person name="Cai R."/>
            <person name="Wang Z."/>
        </authorList>
    </citation>
    <scope>NUCLEOTIDE SEQUENCE</scope>
    <source>
        <strain evidence="7">DSM 28700</strain>
    </source>
</reference>
<feature type="domain" description="Glycosyl transferase family 28 C-terminal" evidence="5">
    <location>
        <begin position="196"/>
        <end position="349"/>
    </location>
</feature>
<organism evidence="7 8">
    <name type="scientific">Alicyclobacillus dauci</name>
    <dbReference type="NCBI Taxonomy" id="1475485"/>
    <lineage>
        <taxon>Bacteria</taxon>
        <taxon>Bacillati</taxon>
        <taxon>Bacillota</taxon>
        <taxon>Bacilli</taxon>
        <taxon>Bacillales</taxon>
        <taxon>Alicyclobacillaceae</taxon>
        <taxon>Alicyclobacillus</taxon>
    </lineage>
</organism>
<evidence type="ECO:0000256" key="1">
    <source>
        <dbReference type="ARBA" id="ARBA00004370"/>
    </source>
</evidence>
<dbReference type="Proteomes" id="UP001164803">
    <property type="component" value="Chromosome"/>
</dbReference>
<evidence type="ECO:0000259" key="5">
    <source>
        <dbReference type="Pfam" id="PF04101"/>
    </source>
</evidence>
<evidence type="ECO:0000256" key="3">
    <source>
        <dbReference type="ARBA" id="ARBA00022676"/>
    </source>
</evidence>
<comment type="subcellular location">
    <subcellularLocation>
        <location evidence="1">Membrane</location>
    </subcellularLocation>
</comment>
<keyword evidence="4" id="KW-0808">Transferase</keyword>
<protein>
    <submittedName>
        <fullName evidence="7">Galactosyldiacylglycerol synthase</fullName>
    </submittedName>
</protein>
<dbReference type="InterPro" id="IPR009695">
    <property type="entry name" value="Diacylglyc_glucosyltr_N"/>
</dbReference>
<dbReference type="InterPro" id="IPR007235">
    <property type="entry name" value="Glyco_trans_28_C"/>
</dbReference>
<accession>A0ABY6YZT6</accession>
<dbReference type="RefSeq" id="WP_268043273.1">
    <property type="nucleotide sequence ID" value="NZ_CP104064.1"/>
</dbReference>
<keyword evidence="3" id="KW-0328">Glycosyltransferase</keyword>
<dbReference type="PANTHER" id="PTHR43025:SF3">
    <property type="entry name" value="MONOGALACTOSYLDIACYLGLYCEROL SYNTHASE 1, CHLOROPLASTIC"/>
    <property type="match status" value="1"/>
</dbReference>